<dbReference type="Pfam" id="PF17900">
    <property type="entry name" value="Peptidase_M1_N"/>
    <property type="match status" value="2"/>
</dbReference>
<feature type="domain" description="Peptidase M1 membrane alanine aminopeptidase" evidence="32">
    <location>
        <begin position="265"/>
        <end position="471"/>
    </location>
</feature>
<comment type="caution">
    <text evidence="35">The sequence shown here is derived from an EMBL/GenBank/DDBJ whole genome shotgun (WGS) entry which is preliminary data.</text>
</comment>
<evidence type="ECO:0000256" key="24">
    <source>
        <dbReference type="ARBA" id="ARBA00080909"/>
    </source>
</evidence>
<evidence type="ECO:0000256" key="4">
    <source>
        <dbReference type="ARBA" id="ARBA00022670"/>
    </source>
</evidence>
<keyword evidence="11" id="KW-0735">Signal-anchor</keyword>
<evidence type="ECO:0000256" key="12">
    <source>
        <dbReference type="ARBA" id="ARBA00022989"/>
    </source>
</evidence>
<evidence type="ECO:0000256" key="11">
    <source>
        <dbReference type="ARBA" id="ARBA00022968"/>
    </source>
</evidence>
<feature type="domain" description="Aminopeptidase N-like N-terminal" evidence="34">
    <location>
        <begin position="916"/>
        <end position="1097"/>
    </location>
</feature>
<dbReference type="InterPro" id="IPR034016">
    <property type="entry name" value="M1_APN-typ"/>
</dbReference>
<keyword evidence="8" id="KW-0256">Endoplasmic reticulum</keyword>
<keyword evidence="7" id="KW-0378">Hydrolase</keyword>
<accession>A0A9Q1HUR4</accession>
<evidence type="ECO:0000256" key="25">
    <source>
        <dbReference type="ARBA" id="ARBA00081523"/>
    </source>
</evidence>
<dbReference type="FunFam" id="2.60.40.1730:FF:000001">
    <property type="entry name" value="Leucyl-cystinyl aminopeptidase"/>
    <property type="match status" value="1"/>
</dbReference>
<feature type="binding site" evidence="29">
    <location>
        <position position="360"/>
    </location>
    <ligand>
        <name>Zn(2+)</name>
        <dbReference type="ChEBI" id="CHEBI:29105"/>
        <note>catalytic</note>
    </ligand>
</feature>
<dbReference type="GO" id="GO:0070006">
    <property type="term" value="F:metalloaminopeptidase activity"/>
    <property type="evidence" value="ECO:0007669"/>
    <property type="project" value="TreeGrafter"/>
</dbReference>
<keyword evidence="17" id="KW-0325">Glycoprotein</keyword>
<feature type="signal peptide" evidence="31">
    <location>
        <begin position="1"/>
        <end position="16"/>
    </location>
</feature>
<evidence type="ECO:0000256" key="31">
    <source>
        <dbReference type="SAM" id="SignalP"/>
    </source>
</evidence>
<dbReference type="Gene3D" id="1.10.390.10">
    <property type="entry name" value="Neutral Protease Domain 2"/>
    <property type="match status" value="2"/>
</dbReference>
<evidence type="ECO:0000256" key="9">
    <source>
        <dbReference type="ARBA" id="ARBA00022833"/>
    </source>
</evidence>
<dbReference type="Gene3D" id="1.25.50.20">
    <property type="match status" value="2"/>
</dbReference>
<evidence type="ECO:0000256" key="7">
    <source>
        <dbReference type="ARBA" id="ARBA00022801"/>
    </source>
</evidence>
<dbReference type="InterPro" id="IPR014782">
    <property type="entry name" value="Peptidase_M1_dom"/>
</dbReference>
<dbReference type="CDD" id="cd09601">
    <property type="entry name" value="M1_APN-Q_like"/>
    <property type="match status" value="2"/>
</dbReference>
<keyword evidence="36" id="KW-1185">Reference proteome</keyword>
<dbReference type="Pfam" id="PF11838">
    <property type="entry name" value="ERAP1_C"/>
    <property type="match status" value="2"/>
</dbReference>
<evidence type="ECO:0000256" key="18">
    <source>
        <dbReference type="ARBA" id="ARBA00053064"/>
    </source>
</evidence>
<dbReference type="GO" id="GO:0042277">
    <property type="term" value="F:peptide binding"/>
    <property type="evidence" value="ECO:0007669"/>
    <property type="project" value="TreeGrafter"/>
</dbReference>
<dbReference type="FunFam" id="1.25.50.20:FF:000003">
    <property type="entry name" value="Leucyl-cystinyl aminopeptidase"/>
    <property type="match status" value="2"/>
</dbReference>
<feature type="domain" description="ERAP1-like C-terminal" evidence="33">
    <location>
        <begin position="587"/>
        <end position="906"/>
    </location>
</feature>
<keyword evidence="6 29" id="KW-0479">Metal-binding</keyword>
<dbReference type="GO" id="GO:0043171">
    <property type="term" value="P:peptide catabolic process"/>
    <property type="evidence" value="ECO:0007669"/>
    <property type="project" value="TreeGrafter"/>
</dbReference>
<proteinExistence type="inferred from homology"/>
<dbReference type="GO" id="GO:0002250">
    <property type="term" value="P:adaptive immune response"/>
    <property type="evidence" value="ECO:0007669"/>
    <property type="project" value="UniProtKB-KW"/>
</dbReference>
<comment type="subcellular location">
    <subcellularLocation>
        <location evidence="1">Endoplasmic reticulum membrane</location>
        <topology evidence="1">Single-pass type II membrane protein</topology>
    </subcellularLocation>
</comment>
<comment type="function">
    <text evidence="19">Aminopeptidase that plays a central role in peptide trimming, a step required for the generation of most HLA class I-binding peptides. Peptide trimming is essential to customize longer precursor peptides to fit them to the correct length required for presentation on MHC class I molecules. Preferentially hydrolyzes the basic residues Arg and Lys.</text>
</comment>
<dbReference type="InterPro" id="IPR024571">
    <property type="entry name" value="ERAP1-like_C_dom"/>
</dbReference>
<feature type="domain" description="Peptidase M1 membrane alanine aminopeptidase" evidence="32">
    <location>
        <begin position="1132"/>
        <end position="1338"/>
    </location>
</feature>
<feature type="binding site" evidence="29">
    <location>
        <position position="337"/>
    </location>
    <ligand>
        <name>Zn(2+)</name>
        <dbReference type="ChEBI" id="CHEBI:29105"/>
        <note>catalytic</note>
    </ligand>
</feature>
<evidence type="ECO:0000256" key="21">
    <source>
        <dbReference type="ARBA" id="ARBA00063803"/>
    </source>
</evidence>
<keyword evidence="12" id="KW-1133">Transmembrane helix</keyword>
<dbReference type="PANTHER" id="PTHR11533">
    <property type="entry name" value="PROTEASE M1 ZINC METALLOPROTEASE"/>
    <property type="match status" value="1"/>
</dbReference>
<feature type="binding site" evidence="29">
    <location>
        <position position="341"/>
    </location>
    <ligand>
        <name>Zn(2+)</name>
        <dbReference type="ChEBI" id="CHEBI:29105"/>
        <note>catalytic</note>
    </ligand>
</feature>
<dbReference type="InterPro" id="IPR042097">
    <property type="entry name" value="Aminopeptidase_N-like_N_sf"/>
</dbReference>
<dbReference type="GO" id="GO:0005789">
    <property type="term" value="C:endoplasmic reticulum membrane"/>
    <property type="evidence" value="ECO:0007669"/>
    <property type="project" value="UniProtKB-SubCell"/>
</dbReference>
<dbReference type="SUPFAM" id="SSF63737">
    <property type="entry name" value="Leukotriene A4 hydrolase N-terminal domain"/>
    <property type="match status" value="2"/>
</dbReference>
<comment type="cofactor">
    <cofactor evidence="29">
        <name>Zn(2+)</name>
        <dbReference type="ChEBI" id="CHEBI:29105"/>
    </cofactor>
    <text evidence="29">Binds 1 zinc ion per subunit.</text>
</comment>
<feature type="domain" description="Aminopeptidase N-like N-terminal" evidence="34">
    <location>
        <begin position="44"/>
        <end position="230"/>
    </location>
</feature>
<dbReference type="FunFam" id="1.10.390.10:FF:000007">
    <property type="entry name" value="Aminopeptidase"/>
    <property type="match status" value="1"/>
</dbReference>
<evidence type="ECO:0000259" key="33">
    <source>
        <dbReference type="Pfam" id="PF11838"/>
    </source>
</evidence>
<evidence type="ECO:0000313" key="36">
    <source>
        <dbReference type="Proteomes" id="UP001152803"/>
    </source>
</evidence>
<evidence type="ECO:0000256" key="27">
    <source>
        <dbReference type="ARBA" id="ARBA00083408"/>
    </source>
</evidence>
<evidence type="ECO:0000256" key="16">
    <source>
        <dbReference type="ARBA" id="ARBA00023157"/>
    </source>
</evidence>
<evidence type="ECO:0000256" key="22">
    <source>
        <dbReference type="ARBA" id="ARBA00069447"/>
    </source>
</evidence>
<evidence type="ECO:0000259" key="32">
    <source>
        <dbReference type="Pfam" id="PF01433"/>
    </source>
</evidence>
<dbReference type="GO" id="GO:0008270">
    <property type="term" value="F:zinc ion binding"/>
    <property type="evidence" value="ECO:0007669"/>
    <property type="project" value="InterPro"/>
</dbReference>
<dbReference type="FunFam" id="2.60.40.1730:FF:000046">
    <property type="entry name" value="Endoplasmic reticulum aminopeptidase 2"/>
    <property type="match status" value="1"/>
</dbReference>
<evidence type="ECO:0000259" key="34">
    <source>
        <dbReference type="Pfam" id="PF17900"/>
    </source>
</evidence>
<comment type="similarity">
    <text evidence="2">Belongs to the peptidase M1 family.</text>
</comment>
<feature type="site" description="Transition state stabilizer" evidence="30">
    <location>
        <position position="422"/>
    </location>
</feature>
<keyword evidence="14" id="KW-1064">Adaptive immunity</keyword>
<dbReference type="InterPro" id="IPR045357">
    <property type="entry name" value="Aminopeptidase_N-like_N"/>
</dbReference>
<evidence type="ECO:0000256" key="17">
    <source>
        <dbReference type="ARBA" id="ARBA00023180"/>
    </source>
</evidence>
<keyword evidence="4" id="KW-0645">Protease</keyword>
<evidence type="ECO:0000256" key="28">
    <source>
        <dbReference type="PIRSR" id="PIRSR634016-1"/>
    </source>
</evidence>
<evidence type="ECO:0000256" key="30">
    <source>
        <dbReference type="PIRSR" id="PIRSR634016-4"/>
    </source>
</evidence>
<evidence type="ECO:0000256" key="10">
    <source>
        <dbReference type="ARBA" id="ARBA00022859"/>
    </source>
</evidence>
<keyword evidence="3" id="KW-0031">Aminopeptidase</keyword>
<name>A0A9Q1HUR4_CONCO</name>
<evidence type="ECO:0000256" key="23">
    <source>
        <dbReference type="ARBA" id="ARBA00069449"/>
    </source>
</evidence>
<evidence type="ECO:0000256" key="15">
    <source>
        <dbReference type="ARBA" id="ARBA00023136"/>
    </source>
</evidence>
<keyword evidence="31" id="KW-0732">Signal</keyword>
<feature type="domain" description="ERAP1-like C-terminal" evidence="33">
    <location>
        <begin position="1454"/>
        <end position="1770"/>
    </location>
</feature>
<gene>
    <name evidence="35" type="ORF">COCON_G00155370</name>
</gene>
<evidence type="ECO:0000256" key="26">
    <source>
        <dbReference type="ARBA" id="ARBA00081894"/>
    </source>
</evidence>
<dbReference type="FunFam" id="1.10.390.10:FF:000016">
    <property type="entry name" value="Glutamyl aminopeptidase"/>
    <property type="match status" value="1"/>
</dbReference>
<dbReference type="Proteomes" id="UP001152803">
    <property type="component" value="Unassembled WGS sequence"/>
</dbReference>
<evidence type="ECO:0000256" key="29">
    <source>
        <dbReference type="PIRSR" id="PIRSR634016-3"/>
    </source>
</evidence>
<organism evidence="35 36">
    <name type="scientific">Conger conger</name>
    <name type="common">Conger eel</name>
    <name type="synonym">Muraena conger</name>
    <dbReference type="NCBI Taxonomy" id="82655"/>
    <lineage>
        <taxon>Eukaryota</taxon>
        <taxon>Metazoa</taxon>
        <taxon>Chordata</taxon>
        <taxon>Craniata</taxon>
        <taxon>Vertebrata</taxon>
        <taxon>Euteleostomi</taxon>
        <taxon>Actinopterygii</taxon>
        <taxon>Neopterygii</taxon>
        <taxon>Teleostei</taxon>
        <taxon>Anguilliformes</taxon>
        <taxon>Congridae</taxon>
        <taxon>Conger</taxon>
    </lineage>
</organism>
<evidence type="ECO:0000256" key="8">
    <source>
        <dbReference type="ARBA" id="ARBA00022824"/>
    </source>
</evidence>
<dbReference type="EMBL" id="JAFJMO010000011">
    <property type="protein sequence ID" value="KAJ8263080.1"/>
    <property type="molecule type" value="Genomic_DNA"/>
</dbReference>
<feature type="active site" description="Proton acceptor" evidence="28">
    <location>
        <position position="338"/>
    </location>
</feature>
<dbReference type="SUPFAM" id="SSF55486">
    <property type="entry name" value="Metalloproteases ('zincins'), catalytic domain"/>
    <property type="match status" value="2"/>
</dbReference>
<keyword evidence="9 29" id="KW-0862">Zinc</keyword>
<dbReference type="Gene3D" id="2.60.40.1910">
    <property type="match status" value="2"/>
</dbReference>
<dbReference type="Pfam" id="PF01433">
    <property type="entry name" value="Peptidase_M1"/>
    <property type="match status" value="2"/>
</dbReference>
<evidence type="ECO:0000256" key="3">
    <source>
        <dbReference type="ARBA" id="ARBA00022438"/>
    </source>
</evidence>
<evidence type="ECO:0000256" key="6">
    <source>
        <dbReference type="ARBA" id="ARBA00022723"/>
    </source>
</evidence>
<dbReference type="GO" id="GO:0005615">
    <property type="term" value="C:extracellular space"/>
    <property type="evidence" value="ECO:0007669"/>
    <property type="project" value="TreeGrafter"/>
</dbReference>
<keyword evidence="13" id="KW-0482">Metalloprotease</keyword>
<protein>
    <recommendedName>
        <fullName evidence="22">Endoplasmic reticulum aminopeptidase 1</fullName>
    </recommendedName>
    <alternativeName>
        <fullName evidence="25">ARTS-1</fullName>
    </alternativeName>
    <alternativeName>
        <fullName evidence="24">Adipocyte-derived leucine aminopeptidase</fullName>
    </alternativeName>
    <alternativeName>
        <fullName evidence="26">Aminopeptidase PILS</fullName>
    </alternativeName>
    <alternativeName>
        <fullName evidence="23">Endoplasmic reticulum aminopeptidase 2</fullName>
    </alternativeName>
    <alternativeName>
        <fullName evidence="27">Puromycin-insensitive leucyl-specific aminopeptidase</fullName>
    </alternativeName>
</protein>
<dbReference type="OrthoDB" id="10031169at2759"/>
<evidence type="ECO:0000256" key="19">
    <source>
        <dbReference type="ARBA" id="ARBA00057301"/>
    </source>
</evidence>
<comment type="subunit">
    <text evidence="21">Heterodimer with ERAP1.</text>
</comment>
<evidence type="ECO:0000256" key="20">
    <source>
        <dbReference type="ARBA" id="ARBA00063353"/>
    </source>
</evidence>
<evidence type="ECO:0000256" key="2">
    <source>
        <dbReference type="ARBA" id="ARBA00010136"/>
    </source>
</evidence>
<dbReference type="Gene3D" id="2.60.40.1730">
    <property type="entry name" value="tricorn interacting facor f3 domain"/>
    <property type="match status" value="2"/>
</dbReference>
<keyword evidence="16" id="KW-1015">Disulfide bond</keyword>
<feature type="chain" id="PRO_5040182203" description="Endoplasmic reticulum aminopeptidase 1" evidence="31">
    <location>
        <begin position="17"/>
        <end position="1799"/>
    </location>
</feature>
<dbReference type="InterPro" id="IPR027268">
    <property type="entry name" value="Peptidase_M4/M1_CTD_sf"/>
</dbReference>
<comment type="subunit">
    <text evidence="20">Monomer. May also exist as a heterodimer; with ERAP2. Interacts with RBMX.</text>
</comment>
<keyword evidence="10" id="KW-0391">Immunity</keyword>
<evidence type="ECO:0000313" key="35">
    <source>
        <dbReference type="EMBL" id="KAJ8263080.1"/>
    </source>
</evidence>
<dbReference type="PANTHER" id="PTHR11533:SF239">
    <property type="entry name" value="ENDOPLASMIC RETICULUM AMINOPEPTIDASE 2"/>
    <property type="match status" value="1"/>
</dbReference>
<dbReference type="InterPro" id="IPR050344">
    <property type="entry name" value="Peptidase_M1_aminopeptidases"/>
</dbReference>
<comment type="function">
    <text evidence="18">Aminopeptidase that plays a central role in peptide trimming, a step required for the generation of most HLA class I-binding peptides. Peptide trimming is essential to customize longer precursor peptides to fit them to the correct length required for presentation on MHC class I molecules. Strongly prefers substrates 9-16 residues long. Rapidly degrades 13-mer to a 9-mer and then stops. Preferentially hydrolyzes the residue Leu and peptides with a hydrophobic C-terminus, while it has weak activity toward peptides with charged C-terminus. May play a role in the inactivation of peptide hormones. May be involved in the regulation of blood pressure through the inactivation of angiotensin II and/or the generation of bradykinin in the kidney.</text>
</comment>
<dbReference type="InterPro" id="IPR001930">
    <property type="entry name" value="Peptidase_M1"/>
</dbReference>
<keyword evidence="5" id="KW-0812">Transmembrane</keyword>
<evidence type="ECO:0000256" key="14">
    <source>
        <dbReference type="ARBA" id="ARBA00023130"/>
    </source>
</evidence>
<dbReference type="FunFam" id="2.60.40.1910:FF:000001">
    <property type="entry name" value="Leucyl-cystinyl aminopeptidase"/>
    <property type="match status" value="2"/>
</dbReference>
<reference evidence="35" key="1">
    <citation type="journal article" date="2023" name="Science">
        <title>Genome structures resolve the early diversification of teleost fishes.</title>
        <authorList>
            <person name="Parey E."/>
            <person name="Louis A."/>
            <person name="Montfort J."/>
            <person name="Bouchez O."/>
            <person name="Roques C."/>
            <person name="Iampietro C."/>
            <person name="Lluch J."/>
            <person name="Castinel A."/>
            <person name="Donnadieu C."/>
            <person name="Desvignes T."/>
            <person name="Floi Bucao C."/>
            <person name="Jouanno E."/>
            <person name="Wen M."/>
            <person name="Mejri S."/>
            <person name="Dirks R."/>
            <person name="Jansen H."/>
            <person name="Henkel C."/>
            <person name="Chen W.J."/>
            <person name="Zahm M."/>
            <person name="Cabau C."/>
            <person name="Klopp C."/>
            <person name="Thompson A.W."/>
            <person name="Robinson-Rechavi M."/>
            <person name="Braasch I."/>
            <person name="Lecointre G."/>
            <person name="Bobe J."/>
            <person name="Postlethwait J.H."/>
            <person name="Berthelot C."/>
            <person name="Roest Crollius H."/>
            <person name="Guiguen Y."/>
        </authorList>
    </citation>
    <scope>NUCLEOTIDE SEQUENCE</scope>
    <source>
        <strain evidence="35">Concon-B</strain>
    </source>
</reference>
<dbReference type="PRINTS" id="PR00756">
    <property type="entry name" value="ALADIPTASE"/>
</dbReference>
<sequence length="1799" mass="205251">MFLLILALLPYSIVSASSDDSAHVATNGLPFPWSKVRLPTYIIPIHYHLLIHPNLTTLNFTGSVRIEIDIKNNTNWVVLHSKKLQITTATVLDESEAVQSDKQLPVLEYPAHEQIAIFSPKILSSGEKYFLHLEFAAPLADGFYGFYRSTYKTKSGETRVLASTHFEPTSARMAFPCFDEPSFKANYSVRIRRGQKHVALSNMPIEQTIALDDGLLEDHFEASVRMSTYLVAFVVCDFKSVTARTTSGIDVSVFAVPDKWHQTPYALEAAVKLLEFYEKYFNIYYPLPKQDLIAIPDFQSGAMENWGLTTYRETSLLFDPEMSSASDKLWVTMVIGHELAHQWFGNLVTMEWWNDIWLNEGFARYMEFVSVDATYPELRVEDYLLGTCFAAIGRDSLNSSRPISSAAENPTQIKEMFDTVSYDKGACILHMLRHFLTEDVFQSGIIRYLRRFSYKNAKNEDLWDSIANTCSDDDFTSGEFCYSSGQAAKNAYRYAGEHLDLKEMMNTWTLQKGIPLVTVARQGSVLRITQERFLKTLLPSDPLWLSMQQGYLWHVPLTYMTSNSKTVVRHLLETQSDTLEIPGDVSWVKFNADMNGYYIVHYEGDGWDSLINLLRRNHTALSYKDRANLVHNAFQLTTAGRLPLNKALDLTDYLKSETHNVPLLQGLGYLETFYKMVEKRNIVDVTQNLKAYILHYFKSVIDMQTWSDAGSVSDRKLRSEVLSVACDLGYPPCVLKAMELFNNWVKSNGTMSLPTDVTETIYSIGAQEDGGWTFLLERYQLSFSEAEKDKIMGALTTSKDADKLSRLLDLGMKGEVIRTQDLSRLIYTVARNPKGHFMAWNFVKKNWNALVEKFQLGSFSIRSIIIGTAAQFSSKEELGEIKEFFESIRDQSSQLRVTQVAVENVQKNIMWLERNLEPLRMTLNFTGTVRISVDVKQDTSYIVLHSKGLDITKAKILGEDDGKPVDKEQNLTVLEHLEQEQIALLLPYQLQEGRKYQLHIEFQASLADDFDGFYKSTYMTRDGEKRVLAATDFEPTAARMAFPCFDEPLFKATFSIKIRRERRHIALSNMPRIQTVEHEDGLVEDIFDKSVRMSTYLVAFVVCDFRSVSATTPSGVKVSVYAIPEKLNQTHYALEVAVKLLEFYEVYFNISFPLPKQDLIAIPDFMSGAMENWGLITYRETALLYDPHTSSATDKFWVTRVISHELAHQWFGNLVTMEWWNDIWLNEGFARYMEKVSLSSTYPEMKADENFLGVCFGAIYSDCLNSSRPISNPAETPVQIMEMFDSVSYDKGACILNMLRDFLSEEVFQRGIIHYLQKYSYSNAKSADLWNTVANASIQSDLSTSSFCYAPSHAEKNALWYTCENLDVREMMDTWTHQMGIPLITVERTGASVRIRQERFLKGILDDDAEYPSLQAGYLWHIPITYFTNHSKTPHRHLLKTKTDTIQLEGEVGWIKVNVDMSGYYMVHYGEEGWDALISLLDQNHTALSSKDRTNLIQNAFQLVSTGKMSLYQALNLTRYLNRETENLPLIQGISYISLLYLKMELQNVSSTAESLKTYVLRYFRDVIDKQTWNDEGSMSERKLRAAILKLSCVLGYPPCVQKASQLFGEWLASNGTKRVPADVLTPVFLVGAQDATNWNLLLNIYKSSLSSSYKKKILSALTSSKDPDKLVRLINLAMEGEVIRTQDLGSVIVAISLNPAGQTLAWNFLQKNWKQLLEKFHVGSSSFRKILTGTTGHVSSKKELEEVKAFFDLLKAHGHKLKVTEVVIEGIQKNIRWLERNLHMLNKWLSENTPSEPI</sequence>
<evidence type="ECO:0000256" key="13">
    <source>
        <dbReference type="ARBA" id="ARBA00023049"/>
    </source>
</evidence>
<evidence type="ECO:0000256" key="1">
    <source>
        <dbReference type="ARBA" id="ARBA00004648"/>
    </source>
</evidence>
<keyword evidence="15" id="KW-0472">Membrane</keyword>
<evidence type="ECO:0000256" key="5">
    <source>
        <dbReference type="ARBA" id="ARBA00022692"/>
    </source>
</evidence>
<dbReference type="GO" id="GO:0006508">
    <property type="term" value="P:proteolysis"/>
    <property type="evidence" value="ECO:0007669"/>
    <property type="project" value="UniProtKB-KW"/>
</dbReference>